<dbReference type="Pfam" id="PF00293">
    <property type="entry name" value="NUDIX"/>
    <property type="match status" value="1"/>
</dbReference>
<evidence type="ECO:0000313" key="2">
    <source>
        <dbReference type="EMBL" id="SBT05648.1"/>
    </source>
</evidence>
<dbReference type="InterPro" id="IPR000086">
    <property type="entry name" value="NUDIX_hydrolase_dom"/>
</dbReference>
<accession>A0A1A8XNX1</accession>
<dbReference type="Proteomes" id="UP000199600">
    <property type="component" value="Unassembled WGS sequence"/>
</dbReference>
<dbReference type="CDD" id="cd04511">
    <property type="entry name" value="NUDIX_Hydrolase"/>
    <property type="match status" value="1"/>
</dbReference>
<gene>
    <name evidence="2" type="ORF">PROAA_1600014</name>
</gene>
<dbReference type="EMBL" id="FLQY01000069">
    <property type="protein sequence ID" value="SBT05648.1"/>
    <property type="molecule type" value="Genomic_DNA"/>
</dbReference>
<organism evidence="2 3">
    <name type="scientific">Candidatus Propionivibrio aalborgensis</name>
    <dbReference type="NCBI Taxonomy" id="1860101"/>
    <lineage>
        <taxon>Bacteria</taxon>
        <taxon>Pseudomonadati</taxon>
        <taxon>Pseudomonadota</taxon>
        <taxon>Betaproteobacteria</taxon>
        <taxon>Rhodocyclales</taxon>
        <taxon>Rhodocyclaceae</taxon>
        <taxon>Propionivibrio</taxon>
    </lineage>
</organism>
<reference evidence="2 3" key="1">
    <citation type="submission" date="2016-06" db="EMBL/GenBank/DDBJ databases">
        <authorList>
            <person name="Kjaerup R.B."/>
            <person name="Dalgaard T.S."/>
            <person name="Juul-Madsen H.R."/>
        </authorList>
    </citation>
    <scope>NUCLEOTIDE SEQUENCE [LARGE SCALE GENOMIC DNA]</scope>
    <source>
        <strain evidence="2">2</strain>
    </source>
</reference>
<dbReference type="AlphaFoldDB" id="A0A1A8XNX1"/>
<dbReference type="RefSeq" id="WP_186410237.1">
    <property type="nucleotide sequence ID" value="NZ_FLQY01000069.1"/>
</dbReference>
<dbReference type="PANTHER" id="PTHR43222">
    <property type="entry name" value="NUDIX HYDROLASE 23"/>
    <property type="match status" value="1"/>
</dbReference>
<proteinExistence type="predicted"/>
<dbReference type="GO" id="GO:0003824">
    <property type="term" value="F:catalytic activity"/>
    <property type="evidence" value="ECO:0007669"/>
    <property type="project" value="UniProtKB-ARBA"/>
</dbReference>
<feature type="domain" description="Nudix hydrolase" evidence="1">
    <location>
        <begin position="22"/>
        <end position="159"/>
    </location>
</feature>
<dbReference type="InterPro" id="IPR015797">
    <property type="entry name" value="NUDIX_hydrolase-like_dom_sf"/>
</dbReference>
<dbReference type="PANTHER" id="PTHR43222:SF2">
    <property type="entry name" value="NUDIX HYDROLASE 23, CHLOROPLASTIC"/>
    <property type="match status" value="1"/>
</dbReference>
<protein>
    <submittedName>
        <fullName evidence="2">ADP-ribose pyrophosphatase</fullName>
    </submittedName>
</protein>
<name>A0A1A8XNX1_9RHOO</name>
<dbReference type="SUPFAM" id="SSF55811">
    <property type="entry name" value="Nudix"/>
    <property type="match status" value="1"/>
</dbReference>
<sequence>MNYCNQCGATVELRVPPGDTIPRHICQHCGAIHYLNPKLVIGCVSEWEGDILLCRRAIEPRYGLWTLPAGFMENGESTTQAALRETLEEACARIEVDALFSLVNVPYINQVHLFYRGRLLDTAFASGAESLETTLVPESEIPWEKLAFRSVSLSLKAYFSDRRAGHFEFHEFDLQPLAGY</sequence>
<evidence type="ECO:0000313" key="3">
    <source>
        <dbReference type="Proteomes" id="UP000199600"/>
    </source>
</evidence>
<keyword evidence="3" id="KW-1185">Reference proteome</keyword>
<evidence type="ECO:0000259" key="1">
    <source>
        <dbReference type="PROSITE" id="PS51462"/>
    </source>
</evidence>
<dbReference type="PROSITE" id="PS51462">
    <property type="entry name" value="NUDIX"/>
    <property type="match status" value="1"/>
</dbReference>
<dbReference type="InterPro" id="IPR029401">
    <property type="entry name" value="Nudix_N"/>
</dbReference>
<dbReference type="Gene3D" id="3.90.79.10">
    <property type="entry name" value="Nucleoside Triphosphate Pyrophosphohydrolase"/>
    <property type="match status" value="1"/>
</dbReference>
<dbReference type="Gene3D" id="2.20.70.10">
    <property type="match status" value="1"/>
</dbReference>
<dbReference type="Pfam" id="PF14803">
    <property type="entry name" value="Zn_ribbon_Nudix"/>
    <property type="match status" value="1"/>
</dbReference>